<feature type="compositionally biased region" description="Basic residues" evidence="1">
    <location>
        <begin position="71"/>
        <end position="84"/>
    </location>
</feature>
<dbReference type="AlphaFoldDB" id="A0AAE0FBE5"/>
<feature type="region of interest" description="Disordered" evidence="1">
    <location>
        <begin position="1"/>
        <end position="86"/>
    </location>
</feature>
<accession>A0AAE0FBE5</accession>
<feature type="compositionally biased region" description="Basic residues" evidence="1">
    <location>
        <begin position="1"/>
        <end position="10"/>
    </location>
</feature>
<evidence type="ECO:0000256" key="1">
    <source>
        <dbReference type="SAM" id="MobiDB-lite"/>
    </source>
</evidence>
<proteinExistence type="predicted"/>
<dbReference type="Proteomes" id="UP001190700">
    <property type="component" value="Unassembled WGS sequence"/>
</dbReference>
<organism evidence="2 3">
    <name type="scientific">Cymbomonas tetramitiformis</name>
    <dbReference type="NCBI Taxonomy" id="36881"/>
    <lineage>
        <taxon>Eukaryota</taxon>
        <taxon>Viridiplantae</taxon>
        <taxon>Chlorophyta</taxon>
        <taxon>Pyramimonadophyceae</taxon>
        <taxon>Pyramimonadales</taxon>
        <taxon>Pyramimonadaceae</taxon>
        <taxon>Cymbomonas</taxon>
    </lineage>
</organism>
<evidence type="ECO:0000313" key="3">
    <source>
        <dbReference type="Proteomes" id="UP001190700"/>
    </source>
</evidence>
<sequence length="381" mass="42586">MAITKNKPRKTCTTETPSPRQPDRDPAEQASKRARKAPEDIIDMEILQDSPGAASTGDSPNITFLCSPHHPPQKRGNPPHHLRGKQVPAKTIKSVLQKAYPYRSHKSSPTGEAPPIRKTLLNQSAKHSQLPEQVPGQDREGEIEYLSESWWGDDRDLQRADSPAAEFCKLGVPERTKADAQGNRHQHFHHLPAVTNCSLHKTETNKYGLPVEGHPQLKITGLRETQGYALLYLRYLQDLIQSALSNQERVFNYEHTNILTDKEGVVYQIDLAFKTRLLAPIFIFNTNFLVPKFVQPEVWADPGAERVLPDVYVWSPPIYTAGPMRLRTVQISSPHFAGLTAGDVAGVIARHATHNWGGAEGITRIRKGDRGEPEEDAALRE</sequence>
<comment type="caution">
    <text evidence="2">The sequence shown here is derived from an EMBL/GenBank/DDBJ whole genome shotgun (WGS) entry which is preliminary data.</text>
</comment>
<dbReference type="EMBL" id="LGRX02021589">
    <property type="protein sequence ID" value="KAK3256515.1"/>
    <property type="molecule type" value="Genomic_DNA"/>
</dbReference>
<keyword evidence="3" id="KW-1185">Reference proteome</keyword>
<gene>
    <name evidence="2" type="ORF">CYMTET_34353</name>
</gene>
<evidence type="ECO:0000313" key="2">
    <source>
        <dbReference type="EMBL" id="KAK3256515.1"/>
    </source>
</evidence>
<reference evidence="2 3" key="1">
    <citation type="journal article" date="2015" name="Genome Biol. Evol.">
        <title>Comparative Genomics of a Bacterivorous Green Alga Reveals Evolutionary Causalities and Consequences of Phago-Mixotrophic Mode of Nutrition.</title>
        <authorList>
            <person name="Burns J.A."/>
            <person name="Paasch A."/>
            <person name="Narechania A."/>
            <person name="Kim E."/>
        </authorList>
    </citation>
    <scope>NUCLEOTIDE SEQUENCE [LARGE SCALE GENOMIC DNA]</scope>
    <source>
        <strain evidence="2 3">PLY_AMNH</strain>
    </source>
</reference>
<protein>
    <submittedName>
        <fullName evidence="2">Uncharacterized protein</fullName>
    </submittedName>
</protein>
<name>A0AAE0FBE5_9CHLO</name>
<feature type="compositionally biased region" description="Basic and acidic residues" evidence="1">
    <location>
        <begin position="21"/>
        <end position="39"/>
    </location>
</feature>